<name>A0A1I0VT82_9FIRM</name>
<keyword evidence="2" id="KW-0808">Transferase</keyword>
<evidence type="ECO:0000259" key="1">
    <source>
        <dbReference type="Pfam" id="PF13524"/>
    </source>
</evidence>
<gene>
    <name evidence="2" type="ORF">SAMN05216249_102165</name>
</gene>
<evidence type="ECO:0000313" key="3">
    <source>
        <dbReference type="Proteomes" id="UP000198838"/>
    </source>
</evidence>
<keyword evidence="3" id="KW-1185">Reference proteome</keyword>
<dbReference type="GO" id="GO:0016740">
    <property type="term" value="F:transferase activity"/>
    <property type="evidence" value="ECO:0007669"/>
    <property type="project" value="UniProtKB-KW"/>
</dbReference>
<dbReference type="Pfam" id="PF13524">
    <property type="entry name" value="Glyco_trans_1_2"/>
    <property type="match status" value="1"/>
</dbReference>
<accession>A0A1I0VT82</accession>
<reference evidence="2 3" key="1">
    <citation type="submission" date="2016-10" db="EMBL/GenBank/DDBJ databases">
        <authorList>
            <person name="de Groot N.N."/>
        </authorList>
    </citation>
    <scope>NUCLEOTIDE SEQUENCE [LARGE SCALE GENOMIC DNA]</scope>
    <source>
        <strain evidence="2 3">DSM 5522</strain>
    </source>
</reference>
<protein>
    <submittedName>
        <fullName evidence="2">Glycosyl transferases group 1</fullName>
    </submittedName>
</protein>
<dbReference type="RefSeq" id="WP_177205534.1">
    <property type="nucleotide sequence ID" value="NZ_FOJY01000002.1"/>
</dbReference>
<sequence>MKKIIFFRGAVESQEFFSLQLSKAFELMGYDTFFVNLQNIQGSMSKLTSFIENGETIAISFNFNGIAGEEFLYDENDGSFFDINKIPVYNIVVDHPFYYHDYLKIAPKDYHHINIDLFHQKYMKKYFPHIDSDYFLPLGGTDIRYDEEHSKKFPFLSQKDRDTDIIFTGNFTHPDTFDKYIERNGDDYTRFYHGIIDDLLSNPQKVLEDVIEEHVLREIGEVSMDEMRDVMKNMIFIDLYVRFYEREKAVAAIVDAGYKLHIIGKGFDAIHCKHPENIIEHGFKNSFTCLLRIADSKLSLNVMPWFKNGAHDRIYNSMLNGAISISDDSIFLRKEFEDKKDIMFYSLENIGIIPDLINDLLKDDDKRQEIAYTAYEKTIIRDSWDIRAKTLERIIKSNE</sequence>
<dbReference type="EMBL" id="FOJY01000002">
    <property type="protein sequence ID" value="SFA79163.1"/>
    <property type="molecule type" value="Genomic_DNA"/>
</dbReference>
<organism evidence="2 3">
    <name type="scientific">Acetitomaculum ruminis DSM 5522</name>
    <dbReference type="NCBI Taxonomy" id="1120918"/>
    <lineage>
        <taxon>Bacteria</taxon>
        <taxon>Bacillati</taxon>
        <taxon>Bacillota</taxon>
        <taxon>Clostridia</taxon>
        <taxon>Lachnospirales</taxon>
        <taxon>Lachnospiraceae</taxon>
        <taxon>Acetitomaculum</taxon>
    </lineage>
</organism>
<proteinExistence type="predicted"/>
<dbReference type="Proteomes" id="UP000198838">
    <property type="component" value="Unassembled WGS sequence"/>
</dbReference>
<dbReference type="STRING" id="1120918.SAMN05216249_102165"/>
<feature type="domain" description="Spore protein YkvP/CgeB glycosyl transferase-like" evidence="1">
    <location>
        <begin position="248"/>
        <end position="392"/>
    </location>
</feature>
<dbReference type="AlphaFoldDB" id="A0A1I0VT82"/>
<dbReference type="InterPro" id="IPR055259">
    <property type="entry name" value="YkvP/CgeB_Glyco_trans-like"/>
</dbReference>
<evidence type="ECO:0000313" key="2">
    <source>
        <dbReference type="EMBL" id="SFA79163.1"/>
    </source>
</evidence>